<dbReference type="InterPro" id="IPR036390">
    <property type="entry name" value="WH_DNA-bd_sf"/>
</dbReference>
<organism evidence="3 4">
    <name type="scientific">Propionispora vibrioides</name>
    <dbReference type="NCBI Taxonomy" id="112903"/>
    <lineage>
        <taxon>Bacteria</taxon>
        <taxon>Bacillati</taxon>
        <taxon>Bacillota</taxon>
        <taxon>Negativicutes</taxon>
        <taxon>Selenomonadales</taxon>
        <taxon>Sporomusaceae</taxon>
        <taxon>Propionispora</taxon>
    </lineage>
</organism>
<dbReference type="PANTHER" id="PTHR43252:SF6">
    <property type="entry name" value="NEGATIVE TRANSCRIPTION REGULATOR PADR"/>
    <property type="match status" value="1"/>
</dbReference>
<dbReference type="Pfam" id="PF10400">
    <property type="entry name" value="Vir_act_alpha_C"/>
    <property type="match status" value="1"/>
</dbReference>
<sequence length="181" mass="20831">MRTLKYAILGLLNCGPLTGYDITKEFASTLGNFWSAKHSQIYPELKKLADEGLVVFHTVTQGEKLEKKLYTITSDGREDFLQWLSRDEPLEPTPKDIFKLKTYFSDALPAAKRLEQFQSQLIKRQKKLDMLKNHREKLYGNTNPATLNDRQCSDYLVLQGAILREEAYVTWLRESIALLGS</sequence>
<evidence type="ECO:0000259" key="2">
    <source>
        <dbReference type="Pfam" id="PF10400"/>
    </source>
</evidence>
<accession>A0A1H8XQR6</accession>
<evidence type="ECO:0000313" key="3">
    <source>
        <dbReference type="EMBL" id="SEP42454.1"/>
    </source>
</evidence>
<evidence type="ECO:0000259" key="1">
    <source>
        <dbReference type="Pfam" id="PF03551"/>
    </source>
</evidence>
<proteinExistence type="predicted"/>
<dbReference type="InterPro" id="IPR005149">
    <property type="entry name" value="Tscrpt_reg_PadR_N"/>
</dbReference>
<dbReference type="OrthoDB" id="8595425at2"/>
<dbReference type="InterPro" id="IPR036388">
    <property type="entry name" value="WH-like_DNA-bd_sf"/>
</dbReference>
<dbReference type="Proteomes" id="UP000198847">
    <property type="component" value="Unassembled WGS sequence"/>
</dbReference>
<dbReference type="RefSeq" id="WP_091750778.1">
    <property type="nucleotide sequence ID" value="NZ_FODY01000028.1"/>
</dbReference>
<dbReference type="InterPro" id="IPR018309">
    <property type="entry name" value="Tscrpt_reg_PadR_C"/>
</dbReference>
<dbReference type="SUPFAM" id="SSF46785">
    <property type="entry name" value="Winged helix' DNA-binding domain"/>
    <property type="match status" value="1"/>
</dbReference>
<keyword evidence="4" id="KW-1185">Reference proteome</keyword>
<dbReference type="AlphaFoldDB" id="A0A1H8XQR6"/>
<dbReference type="Gene3D" id="1.10.10.10">
    <property type="entry name" value="Winged helix-like DNA-binding domain superfamily/Winged helix DNA-binding domain"/>
    <property type="match status" value="1"/>
</dbReference>
<feature type="domain" description="Transcription regulator PadR C-terminal" evidence="2">
    <location>
        <begin position="95"/>
        <end position="179"/>
    </location>
</feature>
<dbReference type="PANTHER" id="PTHR43252">
    <property type="entry name" value="TRANSCRIPTIONAL REGULATOR YQJI"/>
    <property type="match status" value="1"/>
</dbReference>
<evidence type="ECO:0000313" key="4">
    <source>
        <dbReference type="Proteomes" id="UP000198847"/>
    </source>
</evidence>
<name>A0A1H8XQR6_9FIRM</name>
<dbReference type="EMBL" id="FODY01000028">
    <property type="protein sequence ID" value="SEP42454.1"/>
    <property type="molecule type" value="Genomic_DNA"/>
</dbReference>
<reference evidence="3 4" key="1">
    <citation type="submission" date="2016-10" db="EMBL/GenBank/DDBJ databases">
        <authorList>
            <person name="de Groot N.N."/>
        </authorList>
    </citation>
    <scope>NUCLEOTIDE SEQUENCE [LARGE SCALE GENOMIC DNA]</scope>
    <source>
        <strain evidence="3 4">DSM 13305</strain>
    </source>
</reference>
<protein>
    <submittedName>
        <fullName evidence="3">Virulence activator alpha C-term</fullName>
    </submittedName>
</protein>
<feature type="domain" description="Transcription regulator PadR N-terminal" evidence="1">
    <location>
        <begin position="8"/>
        <end position="79"/>
    </location>
</feature>
<dbReference type="STRING" id="112903.SAMN04490178_12815"/>
<dbReference type="Gene3D" id="6.10.140.190">
    <property type="match status" value="1"/>
</dbReference>
<dbReference type="Pfam" id="PF03551">
    <property type="entry name" value="PadR"/>
    <property type="match status" value="1"/>
</dbReference>
<gene>
    <name evidence="3" type="ORF">SAMN04490178_12815</name>
</gene>